<evidence type="ECO:0000256" key="4">
    <source>
        <dbReference type="ARBA" id="ARBA00022679"/>
    </source>
</evidence>
<dbReference type="Proteomes" id="UP000663869">
    <property type="component" value="Unassembled WGS sequence"/>
</dbReference>
<dbReference type="Proteomes" id="UP000663833">
    <property type="component" value="Unassembled WGS sequence"/>
</dbReference>
<comment type="similarity">
    <text evidence="3">Belongs to the wax synthase family.</text>
</comment>
<name>A0A820SLD2_9BILA</name>
<keyword evidence="18" id="KW-1185">Reference proteome</keyword>
<accession>A0A820SLD2</accession>
<dbReference type="EMBL" id="CAJNYV010000043">
    <property type="protein sequence ID" value="CAF3331455.1"/>
    <property type="molecule type" value="Genomic_DNA"/>
</dbReference>
<dbReference type="EMBL" id="CAJNYU010001529">
    <property type="protein sequence ID" value="CAF3444925.1"/>
    <property type="molecule type" value="Genomic_DNA"/>
</dbReference>
<dbReference type="GO" id="GO:0016020">
    <property type="term" value="C:membrane"/>
    <property type="evidence" value="ECO:0007669"/>
    <property type="project" value="UniProtKB-SubCell"/>
</dbReference>
<keyword evidence="7 8" id="KW-0472">Membrane</keyword>
<feature type="transmembrane region" description="Helical" evidence="8">
    <location>
        <begin position="218"/>
        <end position="240"/>
    </location>
</feature>
<keyword evidence="6 8" id="KW-1133">Transmembrane helix</keyword>
<dbReference type="Proteomes" id="UP000663862">
    <property type="component" value="Unassembled WGS sequence"/>
</dbReference>
<dbReference type="Proteomes" id="UP000663851">
    <property type="component" value="Unassembled WGS sequence"/>
</dbReference>
<dbReference type="Proteomes" id="UP000663865">
    <property type="component" value="Unassembled WGS sequence"/>
</dbReference>
<comment type="pathway">
    <text evidence="2">Secondary metabolite biosynthesis.</text>
</comment>
<dbReference type="InterPro" id="IPR032805">
    <property type="entry name" value="Wax_synthase_dom"/>
</dbReference>
<dbReference type="Proteomes" id="UP000663838">
    <property type="component" value="Unassembled WGS sequence"/>
</dbReference>
<feature type="transmembrane region" description="Helical" evidence="8">
    <location>
        <begin position="6"/>
        <end position="22"/>
    </location>
</feature>
<dbReference type="EMBL" id="CAJOBO010002454">
    <property type="protein sequence ID" value="CAF4451823.1"/>
    <property type="molecule type" value="Genomic_DNA"/>
</dbReference>
<evidence type="ECO:0000256" key="1">
    <source>
        <dbReference type="ARBA" id="ARBA00004141"/>
    </source>
</evidence>
<evidence type="ECO:0000259" key="9">
    <source>
        <dbReference type="Pfam" id="PF13813"/>
    </source>
</evidence>
<dbReference type="AlphaFoldDB" id="A0A820SLD2"/>
<evidence type="ECO:0000313" key="13">
    <source>
        <dbReference type="EMBL" id="CAF4451823.1"/>
    </source>
</evidence>
<feature type="transmembrane region" description="Helical" evidence="8">
    <location>
        <begin position="34"/>
        <end position="52"/>
    </location>
</feature>
<keyword evidence="4" id="KW-0808">Transferase</keyword>
<evidence type="ECO:0000256" key="2">
    <source>
        <dbReference type="ARBA" id="ARBA00005179"/>
    </source>
</evidence>
<dbReference type="EMBL" id="CAJNYD010003807">
    <property type="protein sequence ID" value="CAF3543678.1"/>
    <property type="molecule type" value="Genomic_DNA"/>
</dbReference>
<evidence type="ECO:0000313" key="12">
    <source>
        <dbReference type="EMBL" id="CAF3543678.1"/>
    </source>
</evidence>
<feature type="transmembrane region" description="Helical" evidence="8">
    <location>
        <begin position="272"/>
        <end position="292"/>
    </location>
</feature>
<evidence type="ECO:0000256" key="6">
    <source>
        <dbReference type="ARBA" id="ARBA00022989"/>
    </source>
</evidence>
<evidence type="ECO:0000313" key="14">
    <source>
        <dbReference type="EMBL" id="CAF4517797.1"/>
    </source>
</evidence>
<feature type="domain" description="Wax synthase" evidence="9">
    <location>
        <begin position="175"/>
        <end position="253"/>
    </location>
</feature>
<dbReference type="InterPro" id="IPR044851">
    <property type="entry name" value="Wax_synthase"/>
</dbReference>
<protein>
    <recommendedName>
        <fullName evidence="9">Wax synthase domain-containing protein</fullName>
    </recommendedName>
</protein>
<comment type="caution">
    <text evidence="13">The sequence shown here is derived from an EMBL/GenBank/DDBJ whole genome shotgun (WGS) entry which is preliminary data.</text>
</comment>
<evidence type="ECO:0000256" key="8">
    <source>
        <dbReference type="SAM" id="Phobius"/>
    </source>
</evidence>
<proteinExistence type="inferred from homology"/>
<dbReference type="EMBL" id="CAJOBQ010001813">
    <property type="protein sequence ID" value="CAF4517797.1"/>
    <property type="molecule type" value="Genomic_DNA"/>
</dbReference>
<evidence type="ECO:0000313" key="15">
    <source>
        <dbReference type="EMBL" id="CAF4521791.1"/>
    </source>
</evidence>
<sequence>MIRTQVVPIIWVVYSIACFYFVRPLRKFSYRALLTILPCMILILAGCHNLPYLHMKSVMIISFYWILAIRLIHLIVLSPERSSSLRSFAWELLGLFIPIIQCESKHSVIFDLVSGSVKLLLNHWIYRWFLSCEPSDSYARMAMFYVWTCTGTYVIDAQIVLVRLITQNRYTLLPFNNYPFLSKSIREFWGRRYNYFVHKLLKDSVFEPIHQTLSMSSALAALTTFFVSGLLHAHVAVSALGATSPLSSLMFFLLQGIACFLEMLLPVTLPRPIGILVTHIFILVTAPLYVGLYTNAGPNFFVLNAPLLSNFKWIPELPVPQFCSK</sequence>
<comment type="subcellular location">
    <subcellularLocation>
        <location evidence="1">Membrane</location>
        <topology evidence="1">Multi-pass membrane protein</topology>
    </subcellularLocation>
</comment>
<evidence type="ECO:0000256" key="3">
    <source>
        <dbReference type="ARBA" id="ARBA00007282"/>
    </source>
</evidence>
<dbReference type="Proteomes" id="UP000663873">
    <property type="component" value="Unassembled WGS sequence"/>
</dbReference>
<dbReference type="GO" id="GO:0008374">
    <property type="term" value="F:O-acyltransferase activity"/>
    <property type="evidence" value="ECO:0007669"/>
    <property type="project" value="InterPro"/>
</dbReference>
<dbReference type="Pfam" id="PF13813">
    <property type="entry name" value="MBOAT_2"/>
    <property type="match status" value="1"/>
</dbReference>
<reference evidence="13" key="1">
    <citation type="submission" date="2021-02" db="EMBL/GenBank/DDBJ databases">
        <authorList>
            <person name="Nowell W R."/>
        </authorList>
    </citation>
    <scope>NUCLEOTIDE SEQUENCE</scope>
</reference>
<evidence type="ECO:0000256" key="5">
    <source>
        <dbReference type="ARBA" id="ARBA00022692"/>
    </source>
</evidence>
<evidence type="ECO:0000313" key="10">
    <source>
        <dbReference type="EMBL" id="CAF3331455.1"/>
    </source>
</evidence>
<evidence type="ECO:0000313" key="18">
    <source>
        <dbReference type="Proteomes" id="UP000663873"/>
    </source>
</evidence>
<evidence type="ECO:0000313" key="17">
    <source>
        <dbReference type="Proteomes" id="UP000663851"/>
    </source>
</evidence>
<gene>
    <name evidence="11" type="ORF">FME351_LOCUS12962</name>
    <name evidence="13" type="ORF">HFQ381_LOCUS23947</name>
    <name evidence="10" type="ORF">KIK155_LOCUS1672</name>
    <name evidence="12" type="ORF">LUA448_LOCUS27593</name>
    <name evidence="16" type="ORF">TOA249_LOCUS11588</name>
    <name evidence="14" type="ORF">TSG867_LOCUS22352</name>
    <name evidence="15" type="ORF">UJA718_LOCUS27656</name>
</gene>
<feature type="transmembrane region" description="Helical" evidence="8">
    <location>
        <begin position="246"/>
        <end position="265"/>
    </location>
</feature>
<dbReference type="EMBL" id="CAJOBP010007782">
    <property type="protein sequence ID" value="CAF4521791.1"/>
    <property type="molecule type" value="Genomic_DNA"/>
</dbReference>
<dbReference type="GO" id="GO:0006629">
    <property type="term" value="P:lipid metabolic process"/>
    <property type="evidence" value="ECO:0007669"/>
    <property type="project" value="InterPro"/>
</dbReference>
<organism evidence="13 17">
    <name type="scientific">Rotaria socialis</name>
    <dbReference type="NCBI Taxonomy" id="392032"/>
    <lineage>
        <taxon>Eukaryota</taxon>
        <taxon>Metazoa</taxon>
        <taxon>Spiralia</taxon>
        <taxon>Gnathifera</taxon>
        <taxon>Rotifera</taxon>
        <taxon>Eurotatoria</taxon>
        <taxon>Bdelloidea</taxon>
        <taxon>Philodinida</taxon>
        <taxon>Philodinidae</taxon>
        <taxon>Rotaria</taxon>
    </lineage>
</organism>
<evidence type="ECO:0000313" key="16">
    <source>
        <dbReference type="EMBL" id="CAF4615323.1"/>
    </source>
</evidence>
<keyword evidence="5 8" id="KW-0812">Transmembrane</keyword>
<dbReference type="PANTHER" id="PTHR31595:SF57">
    <property type="entry name" value="OS04G0481900 PROTEIN"/>
    <property type="match status" value="1"/>
</dbReference>
<feature type="transmembrane region" description="Helical" evidence="8">
    <location>
        <begin position="58"/>
        <end position="77"/>
    </location>
</feature>
<evidence type="ECO:0000256" key="7">
    <source>
        <dbReference type="ARBA" id="ARBA00023136"/>
    </source>
</evidence>
<evidence type="ECO:0000313" key="11">
    <source>
        <dbReference type="EMBL" id="CAF3444925.1"/>
    </source>
</evidence>
<dbReference type="PANTHER" id="PTHR31595">
    <property type="entry name" value="LONG-CHAIN-ALCOHOL O-FATTY-ACYLTRANSFERASE 3-RELATED"/>
    <property type="match status" value="1"/>
</dbReference>
<dbReference type="EMBL" id="CAJOBS010000633">
    <property type="protein sequence ID" value="CAF4615323.1"/>
    <property type="molecule type" value="Genomic_DNA"/>
</dbReference>